<dbReference type="KEGG" id="tce:A3L02_09105"/>
<keyword evidence="2" id="KW-0378">Hydrolase</keyword>
<dbReference type="InterPro" id="IPR036237">
    <property type="entry name" value="Xyl_isomerase-like_sf"/>
</dbReference>
<accession>A0A218P451</accession>
<dbReference type="EMBL" id="CP014854">
    <property type="protein sequence ID" value="ASI99707.1"/>
    <property type="molecule type" value="Genomic_DNA"/>
</dbReference>
<dbReference type="InterPro" id="IPR050312">
    <property type="entry name" value="IolE/XylAMocC-like"/>
</dbReference>
<dbReference type="Gene3D" id="3.20.20.150">
    <property type="entry name" value="Divalent-metal-dependent TIM barrel enzymes"/>
    <property type="match status" value="1"/>
</dbReference>
<feature type="domain" description="Xylose isomerase-like TIM barrel" evidence="1">
    <location>
        <begin position="47"/>
        <end position="253"/>
    </location>
</feature>
<dbReference type="AlphaFoldDB" id="A0A218P451"/>
<dbReference type="SUPFAM" id="SSF51658">
    <property type="entry name" value="Xylose isomerase-like"/>
    <property type="match status" value="1"/>
</dbReference>
<dbReference type="RefSeq" id="WP_088863623.1">
    <property type="nucleotide sequence ID" value="NZ_CP014854.1"/>
</dbReference>
<keyword evidence="2" id="KW-0540">Nuclease</keyword>
<dbReference type="GO" id="GO:0004519">
    <property type="term" value="F:endonuclease activity"/>
    <property type="evidence" value="ECO:0007669"/>
    <property type="project" value="UniProtKB-KW"/>
</dbReference>
<evidence type="ECO:0000259" key="1">
    <source>
        <dbReference type="Pfam" id="PF01261"/>
    </source>
</evidence>
<name>A0A218P451_THECE</name>
<keyword evidence="2" id="KW-0255">Endonuclease</keyword>
<keyword evidence="3" id="KW-1185">Reference proteome</keyword>
<dbReference type="PANTHER" id="PTHR12110:SF21">
    <property type="entry name" value="XYLOSE ISOMERASE-LIKE TIM BARREL DOMAIN-CONTAINING PROTEIN"/>
    <property type="match status" value="1"/>
</dbReference>
<organism evidence="2 3">
    <name type="scientific">Thermococcus celer Vu 13 = JCM 8558</name>
    <dbReference type="NCBI Taxonomy" id="1293037"/>
    <lineage>
        <taxon>Archaea</taxon>
        <taxon>Methanobacteriati</taxon>
        <taxon>Methanobacteriota</taxon>
        <taxon>Thermococci</taxon>
        <taxon>Thermococcales</taxon>
        <taxon>Thermococcaceae</taxon>
        <taxon>Thermococcus</taxon>
    </lineage>
</organism>
<dbReference type="InterPro" id="IPR013022">
    <property type="entry name" value="Xyl_isomerase-like_TIM-brl"/>
</dbReference>
<dbReference type="PANTHER" id="PTHR12110">
    <property type="entry name" value="HYDROXYPYRUVATE ISOMERASE"/>
    <property type="match status" value="1"/>
</dbReference>
<gene>
    <name evidence="2" type="ORF">A3L02_09105</name>
</gene>
<protein>
    <submittedName>
        <fullName evidence="2">AP endonuclease</fullName>
    </submittedName>
</protein>
<dbReference type="OrthoDB" id="372143at2157"/>
<dbReference type="Proteomes" id="UP000197156">
    <property type="component" value="Chromosome"/>
</dbReference>
<sequence>MRLGVTSGLVREVSGRGLGIDELGVPLVEVYLDEVPALIGTSVDWSLVRDLGGLGVDFTVHAPTGTGKFSSIDLGRRSRLNARVMERVFQVASALNAEKIVIHGGSVEKSYHRAYLNTKRQLREISWMAEESGVGLVIENLFGPMVGVLPYELASLLDENLKVCLDTGHAFLTAMELGLSMDEFLLLAPYVDHAHVHDNNGARDEHLPPGRGLLGRDFIRKLLVAVNPSTAVLEVRNYGSPNEIIESLRHFKKVESTAR</sequence>
<proteinExistence type="predicted"/>
<reference evidence="2 3" key="1">
    <citation type="submission" date="2016-03" db="EMBL/GenBank/DDBJ databases">
        <title>Complete genome sequence of Thermococcus celer.</title>
        <authorList>
            <person name="Oger P.M."/>
        </authorList>
    </citation>
    <scope>NUCLEOTIDE SEQUENCE [LARGE SCALE GENOMIC DNA]</scope>
    <source>
        <strain evidence="2 3">Vu 13</strain>
    </source>
</reference>
<evidence type="ECO:0000313" key="2">
    <source>
        <dbReference type="EMBL" id="ASI99707.1"/>
    </source>
</evidence>
<dbReference type="Pfam" id="PF01261">
    <property type="entry name" value="AP_endonuc_2"/>
    <property type="match status" value="1"/>
</dbReference>
<evidence type="ECO:0000313" key="3">
    <source>
        <dbReference type="Proteomes" id="UP000197156"/>
    </source>
</evidence>
<dbReference type="GeneID" id="33324920"/>